<proteinExistence type="evidence at transcript level"/>
<keyword evidence="5" id="KW-0479">Metal-binding</keyword>
<evidence type="ECO:0000259" key="7">
    <source>
        <dbReference type="PROSITE" id="PS50215"/>
    </source>
</evidence>
<comment type="caution">
    <text evidence="5">Lacks conserved residue(s) required for the propagation of feature annotation.</text>
</comment>
<feature type="domain" description="Peptidase M12B" evidence="7">
    <location>
        <begin position="295"/>
        <end position="394"/>
    </location>
</feature>
<dbReference type="Pfam" id="PF13688">
    <property type="entry name" value="Reprolysin_5"/>
    <property type="match status" value="1"/>
</dbReference>
<name>L7LQD6_RHIPC</name>
<organism evidence="8">
    <name type="scientific">Rhipicephalus pulchellus</name>
    <name type="common">Yellow backed tick</name>
    <name type="synonym">Dermacentor pulchellus</name>
    <dbReference type="NCBI Taxonomy" id="72859"/>
    <lineage>
        <taxon>Eukaryota</taxon>
        <taxon>Metazoa</taxon>
        <taxon>Ecdysozoa</taxon>
        <taxon>Arthropoda</taxon>
        <taxon>Chelicerata</taxon>
        <taxon>Arachnida</taxon>
        <taxon>Acari</taxon>
        <taxon>Parasitiformes</taxon>
        <taxon>Ixodida</taxon>
        <taxon>Ixodoidea</taxon>
        <taxon>Ixodidae</taxon>
        <taxon>Rhipicephalinae</taxon>
        <taxon>Rhipicephalus</taxon>
        <taxon>Rhipicephalus</taxon>
    </lineage>
</organism>
<reference evidence="8" key="1">
    <citation type="submission" date="2012-11" db="EMBL/GenBank/DDBJ databases">
        <authorList>
            <person name="Lucero-Rivera Y.E."/>
            <person name="Tovar-Ramirez D."/>
        </authorList>
    </citation>
    <scope>NUCLEOTIDE SEQUENCE</scope>
    <source>
        <tissue evidence="8">Salivary gland</tissue>
    </source>
</reference>
<feature type="binding site" evidence="5">
    <location>
        <position position="341"/>
    </location>
    <ligand>
        <name>Zn(2+)</name>
        <dbReference type="ChEBI" id="CHEBI:29105"/>
        <note>catalytic</note>
    </ligand>
</feature>
<protein>
    <submittedName>
        <fullName evidence="8">Putative tick salivary metalloprotease</fullName>
    </submittedName>
</protein>
<keyword evidence="6" id="KW-0732">Signal</keyword>
<keyword evidence="2" id="KW-0378">Hydrolase</keyword>
<evidence type="ECO:0000256" key="1">
    <source>
        <dbReference type="ARBA" id="ARBA00022670"/>
    </source>
</evidence>
<dbReference type="PROSITE" id="PS50215">
    <property type="entry name" value="ADAM_MEPRO"/>
    <property type="match status" value="1"/>
</dbReference>
<keyword evidence="1 8" id="KW-0645">Protease</keyword>
<dbReference type="EMBL" id="GACK01010868">
    <property type="protein sequence ID" value="JAA54166.1"/>
    <property type="molecule type" value="mRNA"/>
</dbReference>
<evidence type="ECO:0000256" key="3">
    <source>
        <dbReference type="ARBA" id="ARBA00022833"/>
    </source>
</evidence>
<evidence type="ECO:0000256" key="5">
    <source>
        <dbReference type="PROSITE-ProRule" id="PRU00276"/>
    </source>
</evidence>
<evidence type="ECO:0000256" key="2">
    <source>
        <dbReference type="ARBA" id="ARBA00022801"/>
    </source>
</evidence>
<dbReference type="GO" id="GO:0004222">
    <property type="term" value="F:metalloendopeptidase activity"/>
    <property type="evidence" value="ECO:0007669"/>
    <property type="project" value="InterPro"/>
</dbReference>
<dbReference type="AlphaFoldDB" id="L7LQD6"/>
<sequence>MCLDMESFILVLFSCSVLIVGSKGDLVEDTLIVHPMVLESREPSFEKLLVIHDGYSLKLTKASVLAEKLLLRDITDNGVIDRYVDGKAYENELYQDSEQLASLVVKPQSKGDYHIEGIVNSTHFIRPLLTSERSLSGRTAHKLSRLEVWKNAYDTVITPRRASFRGRTKHNTETKLELPQNFTIEMLFISDFTHAKYFKNETDRINYVSVLMLGVGLRLQLLNPPGRIALTTILKFSSSLEDNALLSLSRDGFVLGEQTLKKLSNNPMRKIETADMVYVATEKYIKHGGNSKYSSSSILGLATVGGACTKNKFAIGMDKPGTYSGLQTAPHEIGHLLGCNHDGETGSERCPKDGGFIMHWHAGGDRHFDWSSCSKEAVRKFLQSSSAECLHNITNTRMVVLPNKTVEVGTVINGQEYCQNYFPNYKNVTYIMTVHPDTTCRFLCDIVDSSNNTNRVEILAPEGTPCSKDMR</sequence>
<dbReference type="PANTHER" id="PTHR11905:SF159">
    <property type="entry name" value="ADAM METALLOPROTEASE"/>
    <property type="match status" value="1"/>
</dbReference>
<accession>L7LQD6</accession>
<dbReference type="InterPro" id="IPR024079">
    <property type="entry name" value="MetalloPept_cat_dom_sf"/>
</dbReference>
<dbReference type="Gene3D" id="3.40.390.10">
    <property type="entry name" value="Collagenase (Catalytic Domain)"/>
    <property type="match status" value="1"/>
</dbReference>
<evidence type="ECO:0000313" key="8">
    <source>
        <dbReference type="EMBL" id="JAA54166.1"/>
    </source>
</evidence>
<feature type="active site" evidence="5">
    <location>
        <position position="332"/>
    </location>
</feature>
<evidence type="ECO:0000256" key="4">
    <source>
        <dbReference type="ARBA" id="ARBA00023049"/>
    </source>
</evidence>
<dbReference type="GO" id="GO:0046872">
    <property type="term" value="F:metal ion binding"/>
    <property type="evidence" value="ECO:0007669"/>
    <property type="project" value="UniProtKB-KW"/>
</dbReference>
<feature type="signal peptide" evidence="6">
    <location>
        <begin position="1"/>
        <end position="24"/>
    </location>
</feature>
<feature type="binding site" evidence="5">
    <location>
        <position position="331"/>
    </location>
    <ligand>
        <name>Zn(2+)</name>
        <dbReference type="ChEBI" id="CHEBI:29105"/>
        <note>catalytic</note>
    </ligand>
</feature>
<dbReference type="GO" id="GO:0006509">
    <property type="term" value="P:membrane protein ectodomain proteolysis"/>
    <property type="evidence" value="ECO:0007669"/>
    <property type="project" value="TreeGrafter"/>
</dbReference>
<feature type="binding site" evidence="5">
    <location>
        <position position="335"/>
    </location>
    <ligand>
        <name>Zn(2+)</name>
        <dbReference type="ChEBI" id="CHEBI:29105"/>
        <note>catalytic</note>
    </ligand>
</feature>
<dbReference type="InterPro" id="IPR001590">
    <property type="entry name" value="Peptidase_M12B"/>
</dbReference>
<dbReference type="SUPFAM" id="SSF55486">
    <property type="entry name" value="Metalloproteases ('zincins'), catalytic domain"/>
    <property type="match status" value="1"/>
</dbReference>
<evidence type="ECO:0000256" key="6">
    <source>
        <dbReference type="SAM" id="SignalP"/>
    </source>
</evidence>
<keyword evidence="4 8" id="KW-0482">Metalloprotease</keyword>
<keyword evidence="3 5" id="KW-0862">Zinc</keyword>
<feature type="chain" id="PRO_5003980730" evidence="6">
    <location>
        <begin position="25"/>
        <end position="471"/>
    </location>
</feature>
<dbReference type="PANTHER" id="PTHR11905">
    <property type="entry name" value="ADAM A DISINTEGRIN AND METALLOPROTEASE DOMAIN"/>
    <property type="match status" value="1"/>
</dbReference>
<reference evidence="8" key="2">
    <citation type="journal article" date="2015" name="J. Proteomics">
        <title>Sexual differences in the sialomes of the zebra tick, Rhipicephalus pulchellus.</title>
        <authorList>
            <person name="Tan A.W."/>
            <person name="Francischetti I.M."/>
            <person name="Slovak M."/>
            <person name="Kini R.M."/>
            <person name="Ribeiro J.M."/>
        </authorList>
    </citation>
    <scope>NUCLEOTIDE SEQUENCE</scope>
    <source>
        <tissue evidence="8">Salivary gland</tissue>
    </source>
</reference>